<feature type="region of interest" description="Disordered" evidence="1">
    <location>
        <begin position="60"/>
        <end position="82"/>
    </location>
</feature>
<dbReference type="EMBL" id="FUEG01000010">
    <property type="protein sequence ID" value="SJL09101.1"/>
    <property type="molecule type" value="Genomic_DNA"/>
</dbReference>
<feature type="compositionally biased region" description="Basic and acidic residues" evidence="1">
    <location>
        <begin position="325"/>
        <end position="335"/>
    </location>
</feature>
<feature type="region of interest" description="Disordered" evidence="1">
    <location>
        <begin position="173"/>
        <end position="255"/>
    </location>
</feature>
<evidence type="ECO:0000313" key="3">
    <source>
        <dbReference type="Proteomes" id="UP000219338"/>
    </source>
</evidence>
<evidence type="ECO:0000256" key="1">
    <source>
        <dbReference type="SAM" id="MobiDB-lite"/>
    </source>
</evidence>
<keyword evidence="3" id="KW-1185">Reference proteome</keyword>
<organism evidence="2 3">
    <name type="scientific">Armillaria ostoyae</name>
    <name type="common">Armillaria root rot fungus</name>
    <dbReference type="NCBI Taxonomy" id="47428"/>
    <lineage>
        <taxon>Eukaryota</taxon>
        <taxon>Fungi</taxon>
        <taxon>Dikarya</taxon>
        <taxon>Basidiomycota</taxon>
        <taxon>Agaricomycotina</taxon>
        <taxon>Agaricomycetes</taxon>
        <taxon>Agaricomycetidae</taxon>
        <taxon>Agaricales</taxon>
        <taxon>Marasmiineae</taxon>
        <taxon>Physalacriaceae</taxon>
        <taxon>Armillaria</taxon>
    </lineage>
</organism>
<dbReference type="Proteomes" id="UP000219338">
    <property type="component" value="Unassembled WGS sequence"/>
</dbReference>
<gene>
    <name evidence="2" type="ORF">ARMOST_12477</name>
</gene>
<dbReference type="OrthoDB" id="2940466at2759"/>
<accession>A0A284RK20</accession>
<protein>
    <submittedName>
        <fullName evidence="2">Uncharacterized protein</fullName>
    </submittedName>
</protein>
<dbReference type="AlphaFoldDB" id="A0A284RK20"/>
<dbReference type="OMA" id="PQWSESN"/>
<name>A0A284RK20_ARMOS</name>
<feature type="region of interest" description="Disordered" evidence="1">
    <location>
        <begin position="267"/>
        <end position="288"/>
    </location>
</feature>
<feature type="compositionally biased region" description="Low complexity" evidence="1">
    <location>
        <begin position="60"/>
        <end position="77"/>
    </location>
</feature>
<proteinExistence type="predicted"/>
<evidence type="ECO:0000313" key="2">
    <source>
        <dbReference type="EMBL" id="SJL09101.1"/>
    </source>
</evidence>
<feature type="region of interest" description="Disordered" evidence="1">
    <location>
        <begin position="315"/>
        <end position="335"/>
    </location>
</feature>
<sequence length="355" mass="37633">MSACNHAISSARTTIESLFSFKAVIGLCIAFPFNFAAQEETQITVATPPNLCSRATSCLNSSSPVPLPSSSSSASPSLRRRSSKSGLYRGIGLGHPSSRGVPLDEGMYILSDLLRLLTCDLIVAIPASKHCGVADTGAFPTKSKGKLASSIRASGADFKGYAGVDLRALPTTRSKDRDLGASPQWSESNATFDMPSTSPPVLPRISSTNPEPRRHTRKQPAGLGLGHPASNSLQTASLAPPPPPPSEPSGMGMLTSSLSISSELCRLTSQCSSKPPPRSQPHPYSQPRARAQRLFSSKMTFVTLSKFSKRPLYTIPESSTGSPDQGHDSFIRKRGRCSDGKGFGGVVHSFGRTLF</sequence>
<reference evidence="3" key="1">
    <citation type="journal article" date="2017" name="Nat. Ecol. Evol.">
        <title>Genome expansion and lineage-specific genetic innovations in the forest pathogenic fungi Armillaria.</title>
        <authorList>
            <person name="Sipos G."/>
            <person name="Prasanna A.N."/>
            <person name="Walter M.C."/>
            <person name="O'Connor E."/>
            <person name="Balint B."/>
            <person name="Krizsan K."/>
            <person name="Kiss B."/>
            <person name="Hess J."/>
            <person name="Varga T."/>
            <person name="Slot J."/>
            <person name="Riley R."/>
            <person name="Boka B."/>
            <person name="Rigling D."/>
            <person name="Barry K."/>
            <person name="Lee J."/>
            <person name="Mihaltcheva S."/>
            <person name="LaButti K."/>
            <person name="Lipzen A."/>
            <person name="Waldron R."/>
            <person name="Moloney N.M."/>
            <person name="Sperisen C."/>
            <person name="Kredics L."/>
            <person name="Vagvoelgyi C."/>
            <person name="Patrignani A."/>
            <person name="Fitzpatrick D."/>
            <person name="Nagy I."/>
            <person name="Doyle S."/>
            <person name="Anderson J.B."/>
            <person name="Grigoriev I.V."/>
            <person name="Gueldener U."/>
            <person name="Muensterkoetter M."/>
            <person name="Nagy L.G."/>
        </authorList>
    </citation>
    <scope>NUCLEOTIDE SEQUENCE [LARGE SCALE GENOMIC DNA]</scope>
    <source>
        <strain evidence="3">C18/9</strain>
    </source>
</reference>
<feature type="compositionally biased region" description="Polar residues" evidence="1">
    <location>
        <begin position="183"/>
        <end position="196"/>
    </location>
</feature>